<evidence type="ECO:0000256" key="6">
    <source>
        <dbReference type="SAM" id="Phobius"/>
    </source>
</evidence>
<dbReference type="InterPro" id="IPR013767">
    <property type="entry name" value="PAS_fold"/>
</dbReference>
<dbReference type="Pfam" id="PF00989">
    <property type="entry name" value="PAS"/>
    <property type="match status" value="1"/>
</dbReference>
<dbReference type="PANTHER" id="PTHR42878:SF15">
    <property type="entry name" value="BACTERIOPHYTOCHROME"/>
    <property type="match status" value="1"/>
</dbReference>
<reference evidence="8 9" key="1">
    <citation type="submission" date="2019-07" db="EMBL/GenBank/DDBJ databases">
        <title>Whole genome shotgun sequence of Alkalibacterium kapii NBRC 103247.</title>
        <authorList>
            <person name="Hosoyama A."/>
            <person name="Uohara A."/>
            <person name="Ohji S."/>
            <person name="Ichikawa N."/>
        </authorList>
    </citation>
    <scope>NUCLEOTIDE SEQUENCE [LARGE SCALE GENOMIC DNA]</scope>
    <source>
        <strain evidence="8 9">NBRC 103247</strain>
    </source>
</reference>
<keyword evidence="4" id="KW-0418">Kinase</keyword>
<evidence type="ECO:0000256" key="3">
    <source>
        <dbReference type="ARBA" id="ARBA00022679"/>
    </source>
</evidence>
<dbReference type="EMBL" id="BJUY01000005">
    <property type="protein sequence ID" value="GEK90980.1"/>
    <property type="molecule type" value="Genomic_DNA"/>
</dbReference>
<dbReference type="NCBIfam" id="TIGR00229">
    <property type="entry name" value="sensory_box"/>
    <property type="match status" value="1"/>
</dbReference>
<feature type="transmembrane region" description="Helical" evidence="6">
    <location>
        <begin position="133"/>
        <end position="150"/>
    </location>
</feature>
<comment type="catalytic activity">
    <reaction evidence="1">
        <text>ATP + protein L-histidine = ADP + protein N-phospho-L-histidine.</text>
        <dbReference type="EC" id="2.7.13.3"/>
    </reaction>
</comment>
<feature type="transmembrane region" description="Helical" evidence="6">
    <location>
        <begin position="93"/>
        <end position="112"/>
    </location>
</feature>
<dbReference type="Pfam" id="PF00512">
    <property type="entry name" value="HisKA"/>
    <property type="match status" value="1"/>
</dbReference>
<feature type="transmembrane region" description="Helical" evidence="6">
    <location>
        <begin position="23"/>
        <end position="40"/>
    </location>
</feature>
<dbReference type="CDD" id="cd00082">
    <property type="entry name" value="HisKA"/>
    <property type="match status" value="1"/>
</dbReference>
<gene>
    <name evidence="8" type="ORF">AKA01nite_06020</name>
</gene>
<feature type="transmembrane region" description="Helical" evidence="6">
    <location>
        <begin position="215"/>
        <end position="235"/>
    </location>
</feature>
<dbReference type="GO" id="GO:0000156">
    <property type="term" value="F:phosphorelay response regulator activity"/>
    <property type="evidence" value="ECO:0007669"/>
    <property type="project" value="TreeGrafter"/>
</dbReference>
<dbReference type="EC" id="2.7.13.3" evidence="2"/>
<dbReference type="Gene3D" id="1.10.287.130">
    <property type="match status" value="1"/>
</dbReference>
<feature type="transmembrane region" description="Helical" evidence="6">
    <location>
        <begin position="70"/>
        <end position="87"/>
    </location>
</feature>
<dbReference type="InterPro" id="IPR036097">
    <property type="entry name" value="HisK_dim/P_sf"/>
</dbReference>
<evidence type="ECO:0000256" key="5">
    <source>
        <dbReference type="ARBA" id="ARBA00023136"/>
    </source>
</evidence>
<dbReference type="GO" id="GO:0006355">
    <property type="term" value="P:regulation of DNA-templated transcription"/>
    <property type="evidence" value="ECO:0007669"/>
    <property type="project" value="InterPro"/>
</dbReference>
<keyword evidence="6" id="KW-0812">Transmembrane</keyword>
<dbReference type="Gene3D" id="3.30.450.20">
    <property type="entry name" value="PAS domain"/>
    <property type="match status" value="1"/>
</dbReference>
<dbReference type="PROSITE" id="PS50112">
    <property type="entry name" value="PAS"/>
    <property type="match status" value="1"/>
</dbReference>
<keyword evidence="9" id="KW-1185">Reference proteome</keyword>
<evidence type="ECO:0000313" key="9">
    <source>
        <dbReference type="Proteomes" id="UP000321662"/>
    </source>
</evidence>
<dbReference type="GO" id="GO:0016020">
    <property type="term" value="C:membrane"/>
    <property type="evidence" value="ECO:0007669"/>
    <property type="project" value="UniProtKB-SubCell"/>
</dbReference>
<dbReference type="SUPFAM" id="SSF55785">
    <property type="entry name" value="PYP-like sensor domain (PAS domain)"/>
    <property type="match status" value="1"/>
</dbReference>
<dbReference type="AlphaFoldDB" id="A0A511ARZ6"/>
<accession>A0A511ARZ6</accession>
<dbReference type="GO" id="GO:0030295">
    <property type="term" value="F:protein kinase activator activity"/>
    <property type="evidence" value="ECO:0007669"/>
    <property type="project" value="TreeGrafter"/>
</dbReference>
<feature type="transmembrane region" description="Helical" evidence="6">
    <location>
        <begin position="170"/>
        <end position="194"/>
    </location>
</feature>
<feature type="transmembrane region" description="Helical" evidence="6">
    <location>
        <begin position="46"/>
        <end position="63"/>
    </location>
</feature>
<name>A0A511ARZ6_9LACT</name>
<dbReference type="PANTHER" id="PTHR42878">
    <property type="entry name" value="TWO-COMPONENT HISTIDINE KINASE"/>
    <property type="match status" value="1"/>
</dbReference>
<organism evidence="8 9">
    <name type="scientific">Alkalibacterium kapii</name>
    <dbReference type="NCBI Taxonomy" id="426704"/>
    <lineage>
        <taxon>Bacteria</taxon>
        <taxon>Bacillati</taxon>
        <taxon>Bacillota</taxon>
        <taxon>Bacilli</taxon>
        <taxon>Lactobacillales</taxon>
        <taxon>Carnobacteriaceae</taxon>
        <taxon>Alkalibacterium</taxon>
    </lineage>
</organism>
<evidence type="ECO:0000256" key="4">
    <source>
        <dbReference type="ARBA" id="ARBA00022777"/>
    </source>
</evidence>
<dbReference type="InterPro" id="IPR003661">
    <property type="entry name" value="HisK_dim/P_dom"/>
</dbReference>
<comment type="caution">
    <text evidence="8">The sequence shown here is derived from an EMBL/GenBank/DDBJ whole genome shotgun (WGS) entry which is preliminary data.</text>
</comment>
<sequence length="568" mass="65514">MMVQEQLYFTANRKNRMALNRRHLLTAIAAGLLGIGRIFFSFQIAIDTVSINFVWSILFPLLISLSYGKVYGLISITFGGLFLYPYIMGPTNGWASLVPMLSLYLLIFLHGYGQESRNKEKQWFNHPVVIQSAYSVLRLLFYAVLFQPLIQLNGSYWPGEALTSIDASVVRVFLIRGLIMEWLLLAVTFVLLHLPFVKKALGLAVKTSQRFNTRVFASMVTFGLVFMLVSIQIQAHLFHDAPITIIDYRFTKELGFLLFFSGILFTLLSGVTIHFLERHLESESRLFKSARRYQTLFESMDDLVFECDEQGTILEVSASVLKTLKYEQVEVLGKSFFSFINKKNEKENWLEDIKTNETVKDEAIEIKTYDGDKRYWSMRLKKVALSDQETRLVSVVRDFTDYQYALNQIQKLNQTLEDKVDERTERLHETLLSLERFVQMVSHDLKTPARAISAYAEVLLEDERDSLNAKSLAYLKQIQGVTDDMIQLIESLLSYAMLGTREADAEWIEPTPIIETVLSRLELAYPETICMVDYLGELDRVYADRILFQQAITNILENAYKYKNLINL</sequence>
<keyword evidence="5 6" id="KW-0472">Membrane</keyword>
<dbReference type="SUPFAM" id="SSF55874">
    <property type="entry name" value="ATPase domain of HSP90 chaperone/DNA topoisomerase II/histidine kinase"/>
    <property type="match status" value="1"/>
</dbReference>
<dbReference type="InterPro" id="IPR000014">
    <property type="entry name" value="PAS"/>
</dbReference>
<evidence type="ECO:0000313" key="8">
    <source>
        <dbReference type="EMBL" id="GEK90980.1"/>
    </source>
</evidence>
<evidence type="ECO:0000256" key="2">
    <source>
        <dbReference type="ARBA" id="ARBA00012438"/>
    </source>
</evidence>
<evidence type="ECO:0000259" key="7">
    <source>
        <dbReference type="PROSITE" id="PS50112"/>
    </source>
</evidence>
<dbReference type="InterPro" id="IPR035965">
    <property type="entry name" value="PAS-like_dom_sf"/>
</dbReference>
<evidence type="ECO:0000256" key="1">
    <source>
        <dbReference type="ARBA" id="ARBA00000085"/>
    </source>
</evidence>
<dbReference type="GO" id="GO:0007234">
    <property type="term" value="P:osmosensory signaling via phosphorelay pathway"/>
    <property type="evidence" value="ECO:0007669"/>
    <property type="project" value="TreeGrafter"/>
</dbReference>
<dbReference type="GO" id="GO:0000155">
    <property type="term" value="F:phosphorelay sensor kinase activity"/>
    <property type="evidence" value="ECO:0007669"/>
    <property type="project" value="InterPro"/>
</dbReference>
<dbReference type="SMART" id="SM00091">
    <property type="entry name" value="PAS"/>
    <property type="match status" value="1"/>
</dbReference>
<keyword evidence="3" id="KW-0808">Transferase</keyword>
<proteinExistence type="predicted"/>
<feature type="domain" description="PAS" evidence="7">
    <location>
        <begin position="289"/>
        <end position="344"/>
    </location>
</feature>
<feature type="transmembrane region" description="Helical" evidence="6">
    <location>
        <begin position="255"/>
        <end position="276"/>
    </location>
</feature>
<dbReference type="InterPro" id="IPR050351">
    <property type="entry name" value="BphY/WalK/GraS-like"/>
</dbReference>
<dbReference type="InterPro" id="IPR036890">
    <property type="entry name" value="HATPase_C_sf"/>
</dbReference>
<dbReference type="Proteomes" id="UP000321662">
    <property type="component" value="Unassembled WGS sequence"/>
</dbReference>
<dbReference type="SMART" id="SM00388">
    <property type="entry name" value="HisKA"/>
    <property type="match status" value="1"/>
</dbReference>
<dbReference type="SUPFAM" id="SSF47384">
    <property type="entry name" value="Homodimeric domain of signal transducing histidine kinase"/>
    <property type="match status" value="1"/>
</dbReference>
<keyword evidence="6" id="KW-1133">Transmembrane helix</keyword>
<dbReference type="CDD" id="cd00130">
    <property type="entry name" value="PAS"/>
    <property type="match status" value="1"/>
</dbReference>
<protein>
    <recommendedName>
        <fullName evidence="2">histidine kinase</fullName>
        <ecNumber evidence="2">2.7.13.3</ecNumber>
    </recommendedName>
</protein>